<evidence type="ECO:0000256" key="5">
    <source>
        <dbReference type="ARBA" id="ARBA00051784"/>
    </source>
</evidence>
<keyword evidence="4 7" id="KW-0720">Serine protease</keyword>
<dbReference type="Gene3D" id="3.30.750.44">
    <property type="match status" value="1"/>
</dbReference>
<reference evidence="10" key="1">
    <citation type="journal article" date="2021" name="PeerJ">
        <title>Extensive microbial diversity within the chicken gut microbiome revealed by metagenomics and culture.</title>
        <authorList>
            <person name="Gilroy R."/>
            <person name="Ravi A."/>
            <person name="Getino M."/>
            <person name="Pursley I."/>
            <person name="Horton D.L."/>
            <person name="Alikhan N.F."/>
            <person name="Baker D."/>
            <person name="Gharbi K."/>
            <person name="Hall N."/>
            <person name="Watson M."/>
            <person name="Adriaenssens E.M."/>
            <person name="Foster-Nyarko E."/>
            <person name="Jarju S."/>
            <person name="Secka A."/>
            <person name="Antonio M."/>
            <person name="Oren A."/>
            <person name="Chaudhuri R.R."/>
            <person name="La Ragione R."/>
            <person name="Hildebrand F."/>
            <person name="Pallen M.J."/>
        </authorList>
    </citation>
    <scope>NUCLEOTIDE SEQUENCE</scope>
    <source>
        <strain evidence="10">CHK169-2315</strain>
    </source>
</reference>
<dbReference type="InterPro" id="IPR002477">
    <property type="entry name" value="Peptidoglycan-bd-like"/>
</dbReference>
<dbReference type="InterPro" id="IPR036365">
    <property type="entry name" value="PGBD-like_sf"/>
</dbReference>
<dbReference type="EC" id="3.4.21.102" evidence="6"/>
<evidence type="ECO:0000256" key="7">
    <source>
        <dbReference type="RuleBase" id="RU004404"/>
    </source>
</evidence>
<dbReference type="InterPro" id="IPR036034">
    <property type="entry name" value="PDZ_sf"/>
</dbReference>
<dbReference type="Gene3D" id="1.10.101.10">
    <property type="entry name" value="PGBD-like superfamily/PGBD"/>
    <property type="match status" value="1"/>
</dbReference>
<feature type="region of interest" description="Disordered" evidence="8">
    <location>
        <begin position="1"/>
        <end position="22"/>
    </location>
</feature>
<dbReference type="NCBIfam" id="TIGR00225">
    <property type="entry name" value="prc"/>
    <property type="match status" value="1"/>
</dbReference>
<comment type="catalytic activity">
    <reaction evidence="5">
        <text>The enzyme shows specific recognition of a C-terminal tripeptide, Xaa-Yaa-Zaa, in which Xaa is preferably Ala or Leu, Yaa is preferably Ala or Tyr, and Zaa is preferably Ala, but then cleaves at a variable distance from the C-terminus. A typical cleavage is -Ala-Ala-|-Arg-Ala-Ala-Lys-Glu-Asn-Tyr-Ala-Leu-Ala-Ala.</text>
        <dbReference type="EC" id="3.4.21.102"/>
    </reaction>
</comment>
<dbReference type="GO" id="GO:0007165">
    <property type="term" value="P:signal transduction"/>
    <property type="evidence" value="ECO:0007669"/>
    <property type="project" value="TreeGrafter"/>
</dbReference>
<sequence>MEPKLVTNENIKAPAASENSNVENENMQLIQEAYELIEGNYVEDVEDGQLLEGAIQGMIDTLDDPYSSYMNVEDIKEFNEQIESSFQGIGAEVSLVDGIVTIVSPIKNSPAEKAGLRPNDQILKVDDESLEGLDLNEAVAKIRGEKGTEVVILVQRKGVSKPKEYTLIRDDIPIETVYNEIKEVDGKKTGIIEITSFSETTAKEFEEALTKLEDKGMEGLVIDVRGNPGGLLDSIEDILHHFVPSDVPYLQIEDGNGEVDKFYTKLDEKKSYPINVIVDEGSASASEILAVAMKEIGYDIVGETTFGKGTVQQAVPIGKDKDQNTVKLTFYKWLSPEGNWIHEKGVKPTVEQKQPAYFYTSPIQVEKTFVLDQNDEEIAHAQTMLKGLGYDSKRDDGYFDETTKQAVQSFQKDHDLKVTGEIDEKTAGKIESEILDIIRSGKEDLQLEKALDVLYK</sequence>
<dbReference type="SUPFAM" id="SSF47090">
    <property type="entry name" value="PGBD-like"/>
    <property type="match status" value="1"/>
</dbReference>
<dbReference type="InterPro" id="IPR055210">
    <property type="entry name" value="CtpA/B_N"/>
</dbReference>
<dbReference type="SUPFAM" id="SSF52096">
    <property type="entry name" value="ClpP/crotonase"/>
    <property type="match status" value="1"/>
</dbReference>
<dbReference type="PANTHER" id="PTHR32060">
    <property type="entry name" value="TAIL-SPECIFIC PROTEASE"/>
    <property type="match status" value="1"/>
</dbReference>
<dbReference type="Proteomes" id="UP000823937">
    <property type="component" value="Unassembled WGS sequence"/>
</dbReference>
<dbReference type="InterPro" id="IPR029045">
    <property type="entry name" value="ClpP/crotonase-like_dom_sf"/>
</dbReference>
<dbReference type="InterPro" id="IPR036366">
    <property type="entry name" value="PGBDSf"/>
</dbReference>
<dbReference type="SMART" id="SM00245">
    <property type="entry name" value="TSPc"/>
    <property type="match status" value="1"/>
</dbReference>
<accession>A0A9D1PKA1</accession>
<evidence type="ECO:0000256" key="6">
    <source>
        <dbReference type="ARBA" id="ARBA00066637"/>
    </source>
</evidence>
<dbReference type="Pfam" id="PF17820">
    <property type="entry name" value="PDZ_6"/>
    <property type="match status" value="1"/>
</dbReference>
<dbReference type="SMART" id="SM00228">
    <property type="entry name" value="PDZ"/>
    <property type="match status" value="1"/>
</dbReference>
<dbReference type="InterPro" id="IPR041489">
    <property type="entry name" value="PDZ_6"/>
</dbReference>
<organism evidence="10 11">
    <name type="scientific">Candidatus Pseudogracilibacillus intestinigallinarum</name>
    <dbReference type="NCBI Taxonomy" id="2838742"/>
    <lineage>
        <taxon>Bacteria</taxon>
        <taxon>Bacillati</taxon>
        <taxon>Bacillota</taxon>
        <taxon>Bacilli</taxon>
        <taxon>Bacillales</taxon>
        <taxon>Bacillaceae</taxon>
        <taxon>Pseudogracilibacillus</taxon>
    </lineage>
</organism>
<dbReference type="Gene3D" id="3.90.226.10">
    <property type="entry name" value="2-enoyl-CoA Hydratase, Chain A, domain 1"/>
    <property type="match status" value="1"/>
</dbReference>
<dbReference type="Pfam" id="PF03572">
    <property type="entry name" value="Peptidase_S41"/>
    <property type="match status" value="1"/>
</dbReference>
<dbReference type="SUPFAM" id="SSF50156">
    <property type="entry name" value="PDZ domain-like"/>
    <property type="match status" value="1"/>
</dbReference>
<dbReference type="FunFam" id="2.30.42.10:FF:000063">
    <property type="entry name" value="Peptidase, S41 family"/>
    <property type="match status" value="1"/>
</dbReference>
<keyword evidence="3 7" id="KW-0378">Hydrolase</keyword>
<dbReference type="Pfam" id="PF01471">
    <property type="entry name" value="PG_binding_1"/>
    <property type="match status" value="1"/>
</dbReference>
<reference evidence="10" key="2">
    <citation type="submission" date="2021-04" db="EMBL/GenBank/DDBJ databases">
        <authorList>
            <person name="Gilroy R."/>
        </authorList>
    </citation>
    <scope>NUCLEOTIDE SEQUENCE</scope>
    <source>
        <strain evidence="10">CHK169-2315</strain>
    </source>
</reference>
<dbReference type="InterPro" id="IPR001478">
    <property type="entry name" value="PDZ"/>
</dbReference>
<dbReference type="Gene3D" id="2.30.42.10">
    <property type="match status" value="1"/>
</dbReference>
<dbReference type="PANTHER" id="PTHR32060:SF29">
    <property type="entry name" value="CARBOXY-TERMINAL PROCESSING PROTEASE CTPB"/>
    <property type="match status" value="1"/>
</dbReference>
<dbReference type="GO" id="GO:0006508">
    <property type="term" value="P:proteolysis"/>
    <property type="evidence" value="ECO:0007669"/>
    <property type="project" value="UniProtKB-KW"/>
</dbReference>
<comment type="similarity">
    <text evidence="1 7">Belongs to the peptidase S41A family.</text>
</comment>
<feature type="domain" description="PDZ" evidence="9">
    <location>
        <begin position="79"/>
        <end position="157"/>
    </location>
</feature>
<evidence type="ECO:0000256" key="1">
    <source>
        <dbReference type="ARBA" id="ARBA00009179"/>
    </source>
</evidence>
<dbReference type="GO" id="GO:0030288">
    <property type="term" value="C:outer membrane-bounded periplasmic space"/>
    <property type="evidence" value="ECO:0007669"/>
    <property type="project" value="TreeGrafter"/>
</dbReference>
<comment type="caution">
    <text evidence="10">The sequence shown here is derived from an EMBL/GenBank/DDBJ whole genome shotgun (WGS) entry which is preliminary data.</text>
</comment>
<evidence type="ECO:0000313" key="11">
    <source>
        <dbReference type="Proteomes" id="UP000823937"/>
    </source>
</evidence>
<evidence type="ECO:0000256" key="2">
    <source>
        <dbReference type="ARBA" id="ARBA00022670"/>
    </source>
</evidence>
<evidence type="ECO:0000256" key="4">
    <source>
        <dbReference type="ARBA" id="ARBA00022825"/>
    </source>
</evidence>
<proteinExistence type="inferred from homology"/>
<dbReference type="PROSITE" id="PS50106">
    <property type="entry name" value="PDZ"/>
    <property type="match status" value="1"/>
</dbReference>
<evidence type="ECO:0000259" key="9">
    <source>
        <dbReference type="PROSITE" id="PS50106"/>
    </source>
</evidence>
<dbReference type="CDD" id="cd07560">
    <property type="entry name" value="Peptidase_S41_CPP"/>
    <property type="match status" value="1"/>
</dbReference>
<evidence type="ECO:0000256" key="8">
    <source>
        <dbReference type="SAM" id="MobiDB-lite"/>
    </source>
</evidence>
<name>A0A9D1PKA1_9BACI</name>
<dbReference type="InterPro" id="IPR004447">
    <property type="entry name" value="Peptidase_S41A"/>
</dbReference>
<dbReference type="FunFam" id="3.30.750.44:FF:000001">
    <property type="entry name" value="S41 family peptidase"/>
    <property type="match status" value="1"/>
</dbReference>
<evidence type="ECO:0000256" key="3">
    <source>
        <dbReference type="ARBA" id="ARBA00022801"/>
    </source>
</evidence>
<dbReference type="Pfam" id="PF22694">
    <property type="entry name" value="CtpB_N-like"/>
    <property type="match status" value="1"/>
</dbReference>
<dbReference type="AlphaFoldDB" id="A0A9D1PKA1"/>
<dbReference type="InterPro" id="IPR005151">
    <property type="entry name" value="Tail-specific_protease"/>
</dbReference>
<gene>
    <name evidence="10" type="ORF">H9895_02670</name>
</gene>
<dbReference type="CDD" id="cd06782">
    <property type="entry name" value="cpPDZ_CPP-like"/>
    <property type="match status" value="1"/>
</dbReference>
<dbReference type="GO" id="GO:0004252">
    <property type="term" value="F:serine-type endopeptidase activity"/>
    <property type="evidence" value="ECO:0007669"/>
    <property type="project" value="UniProtKB-EC"/>
</dbReference>
<dbReference type="EMBL" id="DXHX01000039">
    <property type="protein sequence ID" value="HIV73966.1"/>
    <property type="molecule type" value="Genomic_DNA"/>
</dbReference>
<evidence type="ECO:0000313" key="10">
    <source>
        <dbReference type="EMBL" id="HIV73966.1"/>
    </source>
</evidence>
<protein>
    <recommendedName>
        <fullName evidence="6">C-terminal processing peptidase</fullName>
        <ecNumber evidence="6">3.4.21.102</ecNumber>
    </recommendedName>
</protein>
<keyword evidence="2 7" id="KW-0645">Protease</keyword>